<gene>
    <name evidence="3" type="primary">LOC107226779</name>
</gene>
<evidence type="ECO:0000256" key="1">
    <source>
        <dbReference type="SAM" id="MobiDB-lite"/>
    </source>
</evidence>
<feature type="compositionally biased region" description="Polar residues" evidence="1">
    <location>
        <begin position="857"/>
        <end position="873"/>
    </location>
</feature>
<feature type="compositionally biased region" description="Polar residues" evidence="1">
    <location>
        <begin position="220"/>
        <end position="230"/>
    </location>
</feature>
<evidence type="ECO:0000313" key="3">
    <source>
        <dbReference type="RefSeq" id="XP_046585850.1"/>
    </source>
</evidence>
<feature type="region of interest" description="Disordered" evidence="1">
    <location>
        <begin position="295"/>
        <end position="318"/>
    </location>
</feature>
<feature type="compositionally biased region" description="Basic and acidic residues" evidence="1">
    <location>
        <begin position="1093"/>
        <end position="1106"/>
    </location>
</feature>
<name>A0ABM3FCW0_NEOLC</name>
<feature type="region of interest" description="Disordered" evidence="1">
    <location>
        <begin position="686"/>
        <end position="806"/>
    </location>
</feature>
<dbReference type="Proteomes" id="UP000829291">
    <property type="component" value="Chromosome 1"/>
</dbReference>
<feature type="compositionally biased region" description="Polar residues" evidence="1">
    <location>
        <begin position="347"/>
        <end position="382"/>
    </location>
</feature>
<feature type="compositionally biased region" description="Basic and acidic residues" evidence="1">
    <location>
        <begin position="1114"/>
        <end position="1132"/>
    </location>
</feature>
<feature type="compositionally biased region" description="Basic and acidic residues" evidence="1">
    <location>
        <begin position="154"/>
        <end position="165"/>
    </location>
</feature>
<feature type="compositionally biased region" description="Basic and acidic residues" evidence="1">
    <location>
        <begin position="335"/>
        <end position="346"/>
    </location>
</feature>
<feature type="compositionally biased region" description="Polar residues" evidence="1">
    <location>
        <begin position="750"/>
        <end position="761"/>
    </location>
</feature>
<feature type="compositionally biased region" description="Polar residues" evidence="1">
    <location>
        <begin position="479"/>
        <end position="493"/>
    </location>
</feature>
<feature type="region of interest" description="Disordered" evidence="1">
    <location>
        <begin position="587"/>
        <end position="624"/>
    </location>
</feature>
<feature type="region of interest" description="Disordered" evidence="1">
    <location>
        <begin position="532"/>
        <end position="570"/>
    </location>
</feature>
<feature type="compositionally biased region" description="Basic and acidic residues" evidence="1">
    <location>
        <begin position="878"/>
        <end position="890"/>
    </location>
</feature>
<feature type="region of interest" description="Disordered" evidence="1">
    <location>
        <begin position="335"/>
        <end position="409"/>
    </location>
</feature>
<feature type="region of interest" description="Disordered" evidence="1">
    <location>
        <begin position="220"/>
        <end position="251"/>
    </location>
</feature>
<dbReference type="GeneID" id="107226779"/>
<sequence>MMTRCSDESSENEGLFMKKNNSSQNKFVERRRSKNKSENIVANNKHGIVVNEKTQEKFAIKQSPVRFGSKMKTNEFNRLEDRDLKQVGENPNIQSQHSSDDEHLNKPHTTNSIKLERFSSDSESSDGNPIFRRTSRRSKLAFGDSDDEAATPKNSEHSMRVHDSGDELIDNSKITAAIEEDFIRKPTKLSAVLIKKEIVSKNEEEALDCAKLSKIETNTNFSQHTMSPSFGSEDEENERVAGNSSDSDSVIPPSQFWLHQYKKPKLNFDKASGNISKKLSAIKNLDSKDGSTIVETPLINSRSPLKKEPHRKSPPRITKTEIISEKYKRINQKTLKDEIESSHEKQSIMNNADTVKGTNSKLTTLKTNSFNTYYSQGSSNNEDNLDSSGDELRKKLKSHSASQASEISQTQLKEILASERKISNDTFSDNTEQIALVSANKSKNYKNSRDSSKQKTAGKSKILNSSFGHQRALREFDSTNEPLSPKKSQTVLDNDSRDNKMSVNLDSFNKSHNANKSQCSTNQMLAVKLELPDHSSSHSKVQSELDCTTETQSPKKLQNSLKRKLAAKQKLSDNDSIIEPNVKVQKKTAMNQNLRKKLANEPSVITSEPSSDGGSNKKVDLQKTTPSKNIVLSLKRPNHISALGSKFDNTQMILEFKSNNKYSETGTFNNASNALSFVEDQSTSHKFSTSDQANSDDDNPFEKSFSNNIPALTDSVLPKKKSRRIRDSSNEADPFVAETCTNDQHETEQDNQISRLVSSPKKSGLGDGLENKEVYSPGEVKTPLRRKRSEADTDMPVSKKRSKLTSSVTKKFPQAISDSDDTDYLTQLNTTLNKSMALMENKSEAVKSSRSRKSVSINMNHASARKSNGTKTQKGILKKPEYLTNDKNEENVSDSQEQTDVQQNDQPIETLQETIKRPSNLPDFQRQESLIEDYSKVSFALNDLSDDDEIFIMDVPKTVNPKELKGQKIRLWGKNKLQIANQLYETYEEDPTNISCVFSIDGEQCSYKAVNLTPVGCMRVRQKLPKSLHIEMASVEKITVPFPENLKVRHPLFGAAYEDKINTKHNKILNDNGSLKAKSEAKLKTNKKANNASEKRPPIKIEKLSMKTENVQTNEKKEEDKSNFEDDVERTVQRNSNYSVSSDSDSNESFFQNVKHKGIGKHEKNKNSPKNLFTSNVDEIPLFTSSTCRTAKPILTSQQKLSSVKNLGLSLNSSTTKLENFDNLSEDSKFFSSTPIKVDTDQKRDEIFSIKVGKKKNRGNDIK</sequence>
<dbReference type="RefSeq" id="XP_046585850.1">
    <property type="nucleotide sequence ID" value="XM_046729894.1"/>
</dbReference>
<evidence type="ECO:0000313" key="2">
    <source>
        <dbReference type="Proteomes" id="UP000829291"/>
    </source>
</evidence>
<organism evidence="2 3">
    <name type="scientific">Neodiprion lecontei</name>
    <name type="common">Redheaded pine sawfly</name>
    <dbReference type="NCBI Taxonomy" id="441921"/>
    <lineage>
        <taxon>Eukaryota</taxon>
        <taxon>Metazoa</taxon>
        <taxon>Ecdysozoa</taxon>
        <taxon>Arthropoda</taxon>
        <taxon>Hexapoda</taxon>
        <taxon>Insecta</taxon>
        <taxon>Pterygota</taxon>
        <taxon>Neoptera</taxon>
        <taxon>Endopterygota</taxon>
        <taxon>Hymenoptera</taxon>
        <taxon>Tenthredinoidea</taxon>
        <taxon>Diprionidae</taxon>
        <taxon>Diprioninae</taxon>
        <taxon>Neodiprion</taxon>
    </lineage>
</organism>
<feature type="compositionally biased region" description="Basic and acidic residues" evidence="1">
    <location>
        <begin position="72"/>
        <end position="86"/>
    </location>
</feature>
<feature type="region of interest" description="Disordered" evidence="1">
    <location>
        <begin position="841"/>
        <end position="905"/>
    </location>
</feature>
<keyword evidence="2" id="KW-1185">Reference proteome</keyword>
<feature type="region of interest" description="Disordered" evidence="1">
    <location>
        <begin position="443"/>
        <end position="519"/>
    </location>
</feature>
<protein>
    <submittedName>
        <fullName evidence="3">Uncharacterized protein LOC107226779</fullName>
    </submittedName>
</protein>
<feature type="compositionally biased region" description="Low complexity" evidence="1">
    <location>
        <begin position="1135"/>
        <end position="1148"/>
    </location>
</feature>
<feature type="compositionally biased region" description="Polar residues" evidence="1">
    <location>
        <begin position="603"/>
        <end position="614"/>
    </location>
</feature>
<proteinExistence type="predicted"/>
<feature type="compositionally biased region" description="Polar residues" evidence="1">
    <location>
        <begin position="399"/>
        <end position="409"/>
    </location>
</feature>
<feature type="compositionally biased region" description="Polar residues" evidence="1">
    <location>
        <begin position="501"/>
        <end position="519"/>
    </location>
</feature>
<reference evidence="3" key="1">
    <citation type="submission" date="2025-08" db="UniProtKB">
        <authorList>
            <consortium name="RefSeq"/>
        </authorList>
    </citation>
    <scope>IDENTIFICATION</scope>
    <source>
        <tissue evidence="3">Thorax and Abdomen</tissue>
    </source>
</reference>
<feature type="region of interest" description="Disordered" evidence="1">
    <location>
        <begin position="1"/>
        <end position="48"/>
    </location>
</feature>
<feature type="compositionally biased region" description="Polar residues" evidence="1">
    <location>
        <begin position="893"/>
        <end position="905"/>
    </location>
</feature>
<feature type="compositionally biased region" description="Polar residues" evidence="1">
    <location>
        <begin position="454"/>
        <end position="468"/>
    </location>
</feature>
<feature type="compositionally biased region" description="Polar residues" evidence="1">
    <location>
        <begin position="538"/>
        <end position="560"/>
    </location>
</feature>
<feature type="region of interest" description="Disordered" evidence="1">
    <location>
        <begin position="61"/>
        <end position="166"/>
    </location>
</feature>
<feature type="region of interest" description="Disordered" evidence="1">
    <location>
        <begin position="1079"/>
        <end position="1148"/>
    </location>
</feature>
<accession>A0ABM3FCW0</accession>